<accession>A0A6J6UNK4</accession>
<feature type="transmembrane region" description="Helical" evidence="2">
    <location>
        <begin position="159"/>
        <end position="177"/>
    </location>
</feature>
<sequence>MSGGTHERSGPEHRAPAAPTDASGGTPEDLPVPRGLVVLDIVLKTVLLWLVVRTAIDPSWGNLEGKAPMFRAITYPMLAAVLPAIWVVRSWRGLPERPFPWLADVLVTATCFNDFLGNRLDLYDAVTWFDDAVHFLVNAALAAAVVLLWCTPATRLRDVLARAVAVTTSLALAWEIWEYRAFIDRIGERFSAHADTLGDLGLGWAGAVVGALLVVTTWRRQEQLAGLGPAEPEHRAG</sequence>
<dbReference type="InterPro" id="IPR014509">
    <property type="entry name" value="YjdF-like"/>
</dbReference>
<keyword evidence="2" id="KW-0472">Membrane</keyword>
<feature type="compositionally biased region" description="Basic and acidic residues" evidence="1">
    <location>
        <begin position="1"/>
        <end position="15"/>
    </location>
</feature>
<dbReference type="Pfam" id="PF09997">
    <property type="entry name" value="DUF2238"/>
    <property type="match status" value="1"/>
</dbReference>
<keyword evidence="2" id="KW-0812">Transmembrane</keyword>
<evidence type="ECO:0000313" key="3">
    <source>
        <dbReference type="EMBL" id="CAB4760067.1"/>
    </source>
</evidence>
<feature type="transmembrane region" description="Helical" evidence="2">
    <location>
        <begin position="132"/>
        <end position="150"/>
    </location>
</feature>
<keyword evidence="2" id="KW-1133">Transmembrane helix</keyword>
<evidence type="ECO:0000256" key="2">
    <source>
        <dbReference type="SAM" id="Phobius"/>
    </source>
</evidence>
<dbReference type="EMBL" id="CAEZYQ010000023">
    <property type="protein sequence ID" value="CAB4760067.1"/>
    <property type="molecule type" value="Genomic_DNA"/>
</dbReference>
<reference evidence="3" key="1">
    <citation type="submission" date="2020-05" db="EMBL/GenBank/DDBJ databases">
        <authorList>
            <person name="Chiriac C."/>
            <person name="Salcher M."/>
            <person name="Ghai R."/>
            <person name="Kavagutti S V."/>
        </authorList>
    </citation>
    <scope>NUCLEOTIDE SEQUENCE</scope>
</reference>
<feature type="region of interest" description="Disordered" evidence="1">
    <location>
        <begin position="1"/>
        <end position="28"/>
    </location>
</feature>
<gene>
    <name evidence="3" type="ORF">UFOPK2761_02573</name>
</gene>
<organism evidence="3">
    <name type="scientific">freshwater metagenome</name>
    <dbReference type="NCBI Taxonomy" id="449393"/>
    <lineage>
        <taxon>unclassified sequences</taxon>
        <taxon>metagenomes</taxon>
        <taxon>ecological metagenomes</taxon>
    </lineage>
</organism>
<name>A0A6J6UNK4_9ZZZZ</name>
<feature type="transmembrane region" description="Helical" evidence="2">
    <location>
        <begin position="68"/>
        <end position="88"/>
    </location>
</feature>
<proteinExistence type="predicted"/>
<protein>
    <submittedName>
        <fullName evidence="3">Unannotated protein</fullName>
    </submittedName>
</protein>
<evidence type="ECO:0000256" key="1">
    <source>
        <dbReference type="SAM" id="MobiDB-lite"/>
    </source>
</evidence>
<feature type="transmembrane region" description="Helical" evidence="2">
    <location>
        <begin position="36"/>
        <end position="56"/>
    </location>
</feature>
<feature type="transmembrane region" description="Helical" evidence="2">
    <location>
        <begin position="197"/>
        <end position="218"/>
    </location>
</feature>
<dbReference type="AlphaFoldDB" id="A0A6J6UNK4"/>